<accession>A0A2N5NHM0</accession>
<dbReference type="AlphaFoldDB" id="A0A2N5NHM0"/>
<evidence type="ECO:0000259" key="1">
    <source>
        <dbReference type="Pfam" id="PF09820"/>
    </source>
</evidence>
<evidence type="ECO:0000313" key="2">
    <source>
        <dbReference type="EMBL" id="PLT54694.1"/>
    </source>
</evidence>
<reference evidence="2 3" key="1">
    <citation type="journal article" date="2017" name="Genome Med.">
        <title>A novel Ruminococcus gnavus clade enriched in inflammatory bowel disease patients.</title>
        <authorList>
            <person name="Hall A.B."/>
            <person name="Yassour M."/>
            <person name="Sauk J."/>
            <person name="Garner A."/>
            <person name="Jiang X."/>
            <person name="Arthur T."/>
            <person name="Lagoudas G.K."/>
            <person name="Vatanen T."/>
            <person name="Fornelos N."/>
            <person name="Wilson R."/>
            <person name="Bertha M."/>
            <person name="Cohen M."/>
            <person name="Garber J."/>
            <person name="Khalili H."/>
            <person name="Gevers D."/>
            <person name="Ananthakrishnan A.N."/>
            <person name="Kugathasan S."/>
            <person name="Lander E.S."/>
            <person name="Blainey P."/>
            <person name="Vlamakis H."/>
            <person name="Xavier R.J."/>
            <person name="Huttenhower C."/>
        </authorList>
    </citation>
    <scope>NUCLEOTIDE SEQUENCE [LARGE SCALE GENOMIC DNA]</scope>
    <source>
        <strain evidence="2 3">RJX1118</strain>
    </source>
</reference>
<gene>
    <name evidence="2" type="ORF">CDL18_08950</name>
</gene>
<name>A0A2N5NHM0_MEDGN</name>
<dbReference type="Proteomes" id="UP000234849">
    <property type="component" value="Unassembled WGS sequence"/>
</dbReference>
<dbReference type="EMBL" id="NIHM01000011">
    <property type="protein sequence ID" value="PLT54694.1"/>
    <property type="molecule type" value="Genomic_DNA"/>
</dbReference>
<proteinExistence type="predicted"/>
<sequence length="55" mass="6847">MARRVSIGYQEFEDIIINDLFYVDKTQFIKEWWERRDRVTLITRPRHFGKTLIMN</sequence>
<protein>
    <recommendedName>
        <fullName evidence="1">AAA-ATPase-like domain-containing protein</fullName>
    </recommendedName>
</protein>
<dbReference type="Pfam" id="PF09820">
    <property type="entry name" value="AAA-ATPase_like"/>
    <property type="match status" value="1"/>
</dbReference>
<dbReference type="InterPro" id="IPR018631">
    <property type="entry name" value="AAA-ATPase-like_dom"/>
</dbReference>
<dbReference type="PANTHER" id="PTHR34825:SF1">
    <property type="entry name" value="AAA-ATPASE-LIKE DOMAIN-CONTAINING PROTEIN"/>
    <property type="match status" value="1"/>
</dbReference>
<evidence type="ECO:0000313" key="3">
    <source>
        <dbReference type="Proteomes" id="UP000234849"/>
    </source>
</evidence>
<dbReference type="PANTHER" id="PTHR34825">
    <property type="entry name" value="CONSERVED PROTEIN, WITH A WEAK D-GALACTARATE DEHYDRATASE/ALTRONATE HYDROLASE DOMAIN"/>
    <property type="match status" value="1"/>
</dbReference>
<comment type="caution">
    <text evidence="2">The sequence shown here is derived from an EMBL/GenBank/DDBJ whole genome shotgun (WGS) entry which is preliminary data.</text>
</comment>
<organism evidence="2 3">
    <name type="scientific">Mediterraneibacter gnavus</name>
    <name type="common">Ruminococcus gnavus</name>
    <dbReference type="NCBI Taxonomy" id="33038"/>
    <lineage>
        <taxon>Bacteria</taxon>
        <taxon>Bacillati</taxon>
        <taxon>Bacillota</taxon>
        <taxon>Clostridia</taxon>
        <taxon>Lachnospirales</taxon>
        <taxon>Lachnospiraceae</taxon>
        <taxon>Mediterraneibacter</taxon>
    </lineage>
</organism>
<feature type="domain" description="AAA-ATPase-like" evidence="1">
    <location>
        <begin position="7"/>
        <end position="54"/>
    </location>
</feature>